<dbReference type="PROSITE" id="PS51842">
    <property type="entry name" value="IF_ROD_2"/>
    <property type="match status" value="1"/>
</dbReference>
<dbReference type="GeneID" id="117360756"/>
<sequence length="430" mass="49130">MCRPWPGYLRHWARCCGQIMAYPLSFSSASGRRASAANSTRPWPLSSSLSGAQVGLGARLQMVLPSMRSSMDSLLQGNHQEMMQELNERLAGYLQRVRGLEATNHRLEDEIRDITASKGPCERDWDSYERPLMELRKQVEDLNMDNAKLLLQIDNARLAADDFGIKLEAEQAICDGVQKDTIGLRKMIEDTNLLRTKLDSEFEVVKEELAHLRKSHKEEVEALKDMIANNHVKVEVDAPKKQDLNESVAQVRRQYENMAEQNRTDAENWYKNKFDNMTQEANVNTQALEQAKSEMTELRRQLQNLEIERQTLQKTVDSLENTLRETENHYGNDLANLNRILSKLQDDLAACRADIERQVQDYEALLNLKSKLEDEINHYHRLLEGASERAEPKPPAATGPVRQTVKKMTVTTQETVNGQVVTSKSQEVIE</sequence>
<dbReference type="InParanoid" id="A0A6P8QYT6"/>
<feature type="domain" description="IF rod" evidence="5">
    <location>
        <begin position="79"/>
        <end position="390"/>
    </location>
</feature>
<dbReference type="FunFam" id="1.20.5.500:FF:000001">
    <property type="entry name" value="Type II keratin 23"/>
    <property type="match status" value="1"/>
</dbReference>
<dbReference type="GO" id="GO:0005882">
    <property type="term" value="C:intermediate filament"/>
    <property type="evidence" value="ECO:0007669"/>
    <property type="project" value="UniProtKB-KW"/>
</dbReference>
<gene>
    <name evidence="7" type="primary">LOC117360756</name>
</gene>
<dbReference type="PANTHER" id="PTHR23239">
    <property type="entry name" value="INTERMEDIATE FILAMENT"/>
    <property type="match status" value="1"/>
</dbReference>
<feature type="region of interest" description="Disordered" evidence="4">
    <location>
        <begin position="385"/>
        <end position="405"/>
    </location>
</feature>
<protein>
    <submittedName>
        <fullName evidence="7">Keratin, type I cytoskeletal 18-like isoform X1</fullName>
    </submittedName>
</protein>
<dbReference type="GO" id="GO:0005198">
    <property type="term" value="F:structural molecule activity"/>
    <property type="evidence" value="ECO:0007669"/>
    <property type="project" value="InterPro"/>
</dbReference>
<dbReference type="Gene3D" id="1.20.5.1160">
    <property type="entry name" value="Vasodilator-stimulated phosphoprotein"/>
    <property type="match status" value="1"/>
</dbReference>
<evidence type="ECO:0000256" key="2">
    <source>
        <dbReference type="ARBA" id="ARBA00023054"/>
    </source>
</evidence>
<feature type="coiled-coil region" evidence="3">
    <location>
        <begin position="83"/>
        <end position="159"/>
    </location>
</feature>
<dbReference type="SUPFAM" id="SSF64593">
    <property type="entry name" value="Intermediate filament protein, coiled coil region"/>
    <property type="match status" value="2"/>
</dbReference>
<dbReference type="Proteomes" id="UP000515159">
    <property type="component" value="Chromosome 5"/>
</dbReference>
<dbReference type="RefSeq" id="XP_033800955.1">
    <property type="nucleotide sequence ID" value="XM_033945064.1"/>
</dbReference>
<evidence type="ECO:0000313" key="7">
    <source>
        <dbReference type="RefSeq" id="XP_033800955.1"/>
    </source>
</evidence>
<keyword evidence="1" id="KW-0403">Intermediate filament</keyword>
<name>A0A6P8QYT6_GEOSA</name>
<keyword evidence="2 3" id="KW-0175">Coiled coil</keyword>
<evidence type="ECO:0000256" key="1">
    <source>
        <dbReference type="ARBA" id="ARBA00022754"/>
    </source>
</evidence>
<dbReference type="OrthoDB" id="2441647at2759"/>
<reference evidence="7" key="1">
    <citation type="submission" date="2025-08" db="UniProtKB">
        <authorList>
            <consortium name="RefSeq"/>
        </authorList>
    </citation>
    <scope>IDENTIFICATION</scope>
</reference>
<dbReference type="FunFam" id="1.20.5.170:FF:000002">
    <property type="entry name" value="Type I keratin KA11"/>
    <property type="match status" value="1"/>
</dbReference>
<evidence type="ECO:0000313" key="6">
    <source>
        <dbReference type="Proteomes" id="UP000515159"/>
    </source>
</evidence>
<dbReference type="SMART" id="SM01391">
    <property type="entry name" value="Filament"/>
    <property type="match status" value="1"/>
</dbReference>
<evidence type="ECO:0000256" key="4">
    <source>
        <dbReference type="SAM" id="MobiDB-lite"/>
    </source>
</evidence>
<dbReference type="KEGG" id="gsh:117360756"/>
<keyword evidence="6" id="KW-1185">Reference proteome</keyword>
<evidence type="ECO:0000259" key="5">
    <source>
        <dbReference type="PROSITE" id="PS51842"/>
    </source>
</evidence>
<dbReference type="Gene3D" id="1.20.5.500">
    <property type="entry name" value="Single helix bin"/>
    <property type="match status" value="1"/>
</dbReference>
<dbReference type="AlphaFoldDB" id="A0A6P8QYT6"/>
<dbReference type="PANTHER" id="PTHR23239:SF358">
    <property type="entry name" value="KERATIN, TYPE I CYTOSKELETAL 18"/>
    <property type="match status" value="1"/>
</dbReference>
<dbReference type="PRINTS" id="PR01248">
    <property type="entry name" value="TYPE1KERATIN"/>
</dbReference>
<evidence type="ECO:0000256" key="3">
    <source>
        <dbReference type="SAM" id="Coils"/>
    </source>
</evidence>
<dbReference type="InterPro" id="IPR039008">
    <property type="entry name" value="IF_rod_dom"/>
</dbReference>
<dbReference type="Gene3D" id="1.20.5.170">
    <property type="match status" value="1"/>
</dbReference>
<accession>A0A6P8QYT6</accession>
<organism evidence="6 7">
    <name type="scientific">Geotrypetes seraphini</name>
    <name type="common">Gaboon caecilian</name>
    <name type="synonym">Caecilia seraphini</name>
    <dbReference type="NCBI Taxonomy" id="260995"/>
    <lineage>
        <taxon>Eukaryota</taxon>
        <taxon>Metazoa</taxon>
        <taxon>Chordata</taxon>
        <taxon>Craniata</taxon>
        <taxon>Vertebrata</taxon>
        <taxon>Euteleostomi</taxon>
        <taxon>Amphibia</taxon>
        <taxon>Gymnophiona</taxon>
        <taxon>Geotrypetes</taxon>
    </lineage>
</organism>
<dbReference type="Pfam" id="PF00038">
    <property type="entry name" value="Filament"/>
    <property type="match status" value="1"/>
</dbReference>
<dbReference type="InterPro" id="IPR002957">
    <property type="entry name" value="Keratin_I"/>
</dbReference>
<proteinExistence type="predicted"/>